<proteinExistence type="inferred from homology"/>
<dbReference type="PANTHER" id="PTHR36876">
    <property type="entry name" value="UROTENSIN-2B"/>
    <property type="match status" value="1"/>
</dbReference>
<dbReference type="InterPro" id="IPR001483">
    <property type="entry name" value="Urotensin_II"/>
</dbReference>
<keyword evidence="4" id="KW-0372">Hormone</keyword>
<evidence type="ECO:0000256" key="2">
    <source>
        <dbReference type="ARBA" id="ARBA00006719"/>
    </source>
</evidence>
<evidence type="ECO:0000256" key="3">
    <source>
        <dbReference type="ARBA" id="ARBA00022525"/>
    </source>
</evidence>
<dbReference type="InterPro" id="IPR043255">
    <property type="entry name" value="U-IIB"/>
</dbReference>
<dbReference type="AlphaFoldDB" id="A6JRY1"/>
<dbReference type="OMA" id="TMALCVP"/>
<dbReference type="RefSeq" id="NP_937766.1">
    <property type="nucleotide sequence ID" value="NM_198133.2"/>
</dbReference>
<keyword evidence="3" id="KW-0964">Secreted</keyword>
<evidence type="ECO:0000313" key="9">
    <source>
        <dbReference type="RGD" id="727977"/>
    </source>
</evidence>
<dbReference type="GeneID" id="378939"/>
<comment type="subcellular location">
    <subcellularLocation>
        <location evidence="1">Secreted</location>
    </subcellularLocation>
</comment>
<dbReference type="PANTHER" id="PTHR36876:SF1">
    <property type="entry name" value="UROTENSIN-2B"/>
    <property type="match status" value="1"/>
</dbReference>
<keyword evidence="6" id="KW-0732">Signal</keyword>
<evidence type="ECO:0000256" key="5">
    <source>
        <dbReference type="ARBA" id="ARBA00023157"/>
    </source>
</evidence>
<dbReference type="GO" id="GO:0005576">
    <property type="term" value="C:extracellular region"/>
    <property type="evidence" value="ECO:0007669"/>
    <property type="project" value="UniProtKB-SubCell"/>
</dbReference>
<comment type="similarity">
    <text evidence="2">Belongs to the urotensin-2 family.</text>
</comment>
<evidence type="ECO:0000256" key="4">
    <source>
        <dbReference type="ARBA" id="ARBA00022702"/>
    </source>
</evidence>
<evidence type="ECO:0000256" key="6">
    <source>
        <dbReference type="SAM" id="SignalP"/>
    </source>
</evidence>
<evidence type="ECO:0000313" key="8">
    <source>
        <dbReference type="Proteomes" id="UP000234681"/>
    </source>
</evidence>
<dbReference type="RGD" id="727977">
    <property type="gene designation" value="Uts2b"/>
</dbReference>
<dbReference type="CTD" id="257313"/>
<dbReference type="Proteomes" id="UP000234681">
    <property type="component" value="Chromosome 11"/>
</dbReference>
<dbReference type="GO" id="GO:0097746">
    <property type="term" value="P:blood vessel diameter maintenance"/>
    <property type="evidence" value="ECO:0007669"/>
    <property type="project" value="InterPro"/>
</dbReference>
<name>A6JRY1_RAT</name>
<feature type="signal peptide" evidence="6">
    <location>
        <begin position="1"/>
        <end position="27"/>
    </location>
</feature>
<accession>A6JRY1</accession>
<evidence type="ECO:0000313" key="7">
    <source>
        <dbReference type="EMBL" id="EDL78126.1"/>
    </source>
</evidence>
<protein>
    <submittedName>
        <fullName evidence="7">Urotensin 2 domain containing</fullName>
    </submittedName>
</protein>
<dbReference type="SMR" id="A6JRY1"/>
<keyword evidence="5" id="KW-1015">Disulfide bond</keyword>
<gene>
    <name evidence="9" type="primary">Uts2b</name>
    <name evidence="7" type="synonym">Uts2d</name>
    <name evidence="7" type="ORF">rCG_36635</name>
</gene>
<dbReference type="GO" id="GO:0008217">
    <property type="term" value="P:regulation of blood pressure"/>
    <property type="evidence" value="ECO:0007669"/>
    <property type="project" value="InterPro"/>
</dbReference>
<evidence type="ECO:0000256" key="1">
    <source>
        <dbReference type="ARBA" id="ARBA00004613"/>
    </source>
</evidence>
<reference evidence="7 8" key="1">
    <citation type="submission" date="2005-09" db="EMBL/GenBank/DDBJ databases">
        <authorList>
            <person name="Mural R.J."/>
            <person name="Li P.W."/>
            <person name="Adams M.D."/>
            <person name="Amanatides P.G."/>
            <person name="Baden-Tillson H."/>
            <person name="Barnstead M."/>
            <person name="Chin S.H."/>
            <person name="Dew I."/>
            <person name="Evans C.A."/>
            <person name="Ferriera S."/>
            <person name="Flanigan M."/>
            <person name="Fosler C."/>
            <person name="Glodek A."/>
            <person name="Gu Z."/>
            <person name="Holt R.A."/>
            <person name="Jennings D."/>
            <person name="Kraft C.L."/>
            <person name="Lu F."/>
            <person name="Nguyen T."/>
            <person name="Nusskern D.R."/>
            <person name="Pfannkoch C.M."/>
            <person name="Sitter C."/>
            <person name="Sutton G.G."/>
            <person name="Venter J.C."/>
            <person name="Wang Z."/>
            <person name="Woodage T."/>
            <person name="Zheng X.H."/>
            <person name="Zhong F."/>
        </authorList>
    </citation>
    <scope>NUCLEOTIDE SEQUENCE [LARGE SCALE GENOMIC DNA]</scope>
    <source>
        <strain>BN</strain>
        <strain evidence="8">Sprague-Dawley</strain>
    </source>
</reference>
<organism evidence="7 8">
    <name type="scientific">Rattus norvegicus</name>
    <name type="common">Rat</name>
    <dbReference type="NCBI Taxonomy" id="10116"/>
    <lineage>
        <taxon>Eukaryota</taxon>
        <taxon>Metazoa</taxon>
        <taxon>Chordata</taxon>
        <taxon>Craniata</taxon>
        <taxon>Vertebrata</taxon>
        <taxon>Euteleostomi</taxon>
        <taxon>Mammalia</taxon>
        <taxon>Eutheria</taxon>
        <taxon>Euarchontoglires</taxon>
        <taxon>Glires</taxon>
        <taxon>Rodentia</taxon>
        <taxon>Myomorpha</taxon>
        <taxon>Muroidea</taxon>
        <taxon>Muridae</taxon>
        <taxon>Murinae</taxon>
        <taxon>Rattus</taxon>
    </lineage>
</organism>
<sequence>MKFFSTSLCFGLLALLSVTTLLHSVRGRPHLSSGHELFPAEEHTTQEKLPLGLLIRNPGFQRPAHAGVDLPSKVEELRQLKKLREWFMEAKSAEPSNALDKLSSSHPIKRACFWKYCV</sequence>
<feature type="chain" id="PRO_5039912770" evidence="6">
    <location>
        <begin position="28"/>
        <end position="118"/>
    </location>
</feature>
<dbReference type="PROSITE" id="PS00984">
    <property type="entry name" value="UROTENSIN_II"/>
    <property type="match status" value="1"/>
</dbReference>
<dbReference type="GO" id="GO:0005179">
    <property type="term" value="F:hormone activity"/>
    <property type="evidence" value="ECO:0007669"/>
    <property type="project" value="UniProtKB-KW"/>
</dbReference>
<dbReference type="KEGG" id="rno:378939"/>
<dbReference type="EMBL" id="CH473999">
    <property type="protein sequence ID" value="EDL78126.1"/>
    <property type="molecule type" value="Genomic_DNA"/>
</dbReference>
<dbReference type="OrthoDB" id="9890208at2759"/>